<evidence type="ECO:0000313" key="3">
    <source>
        <dbReference type="Proteomes" id="UP000248090"/>
    </source>
</evidence>
<evidence type="ECO:0000313" key="2">
    <source>
        <dbReference type="EMBL" id="PXF31356.1"/>
    </source>
</evidence>
<comment type="caution">
    <text evidence="2">The sequence shown here is derived from an EMBL/GenBank/DDBJ whole genome shotgun (WGS) entry which is preliminary data.</text>
</comment>
<proteinExistence type="predicted"/>
<organism evidence="2 3">
    <name type="scientific">Pokkaliibacter plantistimulans</name>
    <dbReference type="NCBI Taxonomy" id="1635171"/>
    <lineage>
        <taxon>Bacteria</taxon>
        <taxon>Pseudomonadati</taxon>
        <taxon>Pseudomonadota</taxon>
        <taxon>Gammaproteobacteria</taxon>
        <taxon>Oceanospirillales</taxon>
        <taxon>Balneatrichaceae</taxon>
        <taxon>Pokkaliibacter</taxon>
    </lineage>
</organism>
<protein>
    <recommendedName>
        <fullName evidence="1">KANL3/Tex30 alpha/beta hydrolase-like domain-containing protein</fullName>
    </recommendedName>
</protein>
<reference evidence="2 3" key="1">
    <citation type="submission" date="2015-03" db="EMBL/GenBank/DDBJ databases">
        <authorList>
            <person name="Krishnan R."/>
            <person name="Midha S."/>
            <person name="Patil P.B."/>
            <person name="Rameshkumar N."/>
        </authorList>
    </citation>
    <scope>NUCLEOTIDE SEQUENCE [LARGE SCALE GENOMIC DNA]</scope>
    <source>
        <strain evidence="2 3">L1E11</strain>
    </source>
</reference>
<dbReference type="EMBL" id="LAPT01000044">
    <property type="protein sequence ID" value="PXF31356.1"/>
    <property type="molecule type" value="Genomic_DNA"/>
</dbReference>
<gene>
    <name evidence="2" type="ORF">WH50_10555</name>
</gene>
<keyword evidence="3" id="KW-1185">Reference proteome</keyword>
<dbReference type="InterPro" id="IPR029058">
    <property type="entry name" value="AB_hydrolase_fold"/>
</dbReference>
<name>A0ABX5M1A3_9GAMM</name>
<dbReference type="PANTHER" id="PTHR13136">
    <property type="entry name" value="TESTIS DEVELOPMENT PROTEIN PRTD"/>
    <property type="match status" value="1"/>
</dbReference>
<dbReference type="PANTHER" id="PTHR13136:SF11">
    <property type="entry name" value="TESTIS-EXPRESSED PROTEIN 30"/>
    <property type="match status" value="1"/>
</dbReference>
<feature type="domain" description="KANL3/Tex30 alpha/beta hydrolase-like" evidence="1">
    <location>
        <begin position="4"/>
        <end position="192"/>
    </location>
</feature>
<dbReference type="SUPFAM" id="SSF53474">
    <property type="entry name" value="alpha/beta-Hydrolases"/>
    <property type="match status" value="1"/>
</dbReference>
<sequence length="196" mass="21584">MQYSILLMHGSGAGHSSRFMSDWAQLLEAAGVKVHRVTFPYMQAIERSGRKRPPERFNVLCDVVEEHIHELANANEPLLLAGKSLGGRVAMACRDLARVKGAVAFGYPFHPPAKPLQVRMAPLVECSAPGLILQGERDPFGKVAEVQAYTMPSWVSVQWLAGADHDFTTLKSFGQSQHQVLETATSAMLQWMATLK</sequence>
<dbReference type="Gene3D" id="3.40.50.1820">
    <property type="entry name" value="alpha/beta hydrolase"/>
    <property type="match status" value="1"/>
</dbReference>
<dbReference type="Pfam" id="PF20408">
    <property type="entry name" value="Abhydrolase_11"/>
    <property type="match status" value="1"/>
</dbReference>
<dbReference type="InterPro" id="IPR046879">
    <property type="entry name" value="KANL3/Tex30_Abhydrolase"/>
</dbReference>
<dbReference type="Proteomes" id="UP000248090">
    <property type="component" value="Unassembled WGS sequence"/>
</dbReference>
<accession>A0ABX5M1A3</accession>
<dbReference type="RefSeq" id="WP_110187275.1">
    <property type="nucleotide sequence ID" value="NZ_CP177354.1"/>
</dbReference>
<evidence type="ECO:0000259" key="1">
    <source>
        <dbReference type="Pfam" id="PF20408"/>
    </source>
</evidence>
<dbReference type="InterPro" id="IPR026555">
    <property type="entry name" value="NSL3/Tex30"/>
</dbReference>